<dbReference type="KEGG" id="pwn:QNH46_07940"/>
<dbReference type="EMBL" id="CP126084">
    <property type="protein sequence ID" value="WHX50566.1"/>
    <property type="molecule type" value="Genomic_DNA"/>
</dbReference>
<gene>
    <name evidence="1" type="ORF">QNH46_07940</name>
</gene>
<name>A0AA95I7D6_9BACL</name>
<reference evidence="1" key="1">
    <citation type="submission" date="2023-05" db="EMBL/GenBank/DDBJ databases">
        <title>Comparative genomics of Bacillaceae isolates and their secondary metabolite potential.</title>
        <authorList>
            <person name="Song L."/>
            <person name="Nielsen L.J."/>
            <person name="Mohite O."/>
            <person name="Xu X."/>
            <person name="Weber T."/>
            <person name="Kovacs A.T."/>
        </authorList>
    </citation>
    <scope>NUCLEOTIDE SEQUENCE</scope>
    <source>
        <strain evidence="1">B2_4</strain>
    </source>
</reference>
<dbReference type="RefSeq" id="WP_283927627.1">
    <property type="nucleotide sequence ID" value="NZ_CP126084.1"/>
</dbReference>
<evidence type="ECO:0000313" key="2">
    <source>
        <dbReference type="Proteomes" id="UP001177943"/>
    </source>
</evidence>
<proteinExistence type="predicted"/>
<dbReference type="AlphaFoldDB" id="A0AA95I7D6"/>
<sequence length="167" mass="18784">MKAVPKVNMDGLYLDVELVDDSFLGVVPFYDPPERTEEIEPEAAGYIVGVPVPQGLFRPRFDLEAWNKDNSLEPTAYWTEDMTKKEIEQLMEPEDVITSDRVLAAESVRRELEVLELKQQNTTLGAQVVAQELLIRDLSTQYEALGKSMVALELKLLDVTNRGGGDE</sequence>
<dbReference type="Proteomes" id="UP001177943">
    <property type="component" value="Chromosome"/>
</dbReference>
<evidence type="ECO:0000313" key="1">
    <source>
        <dbReference type="EMBL" id="WHX50566.1"/>
    </source>
</evidence>
<protein>
    <recommendedName>
        <fullName evidence="3">Bacteriophage SP-beta YorD domain-containing protein</fullName>
    </recommendedName>
</protein>
<organism evidence="1 2">
    <name type="scientific">Paenibacillus woosongensis</name>
    <dbReference type="NCBI Taxonomy" id="307580"/>
    <lineage>
        <taxon>Bacteria</taxon>
        <taxon>Bacillati</taxon>
        <taxon>Bacillota</taxon>
        <taxon>Bacilli</taxon>
        <taxon>Bacillales</taxon>
        <taxon>Paenibacillaceae</taxon>
        <taxon>Paenibacillus</taxon>
    </lineage>
</organism>
<accession>A0AA95I7D6</accession>
<evidence type="ECO:0008006" key="3">
    <source>
        <dbReference type="Google" id="ProtNLM"/>
    </source>
</evidence>